<keyword evidence="4" id="KW-0560">Oxidoreductase</keyword>
<gene>
    <name evidence="4" type="ORF">MNBD_IGNAVI01-2175</name>
</gene>
<accession>A0A3B1D844</accession>
<dbReference type="GO" id="GO:0008998">
    <property type="term" value="F:ribonucleoside-triphosphate reductase (thioredoxin) activity"/>
    <property type="evidence" value="ECO:0007669"/>
    <property type="project" value="UniProtKB-EC"/>
</dbReference>
<evidence type="ECO:0000313" key="4">
    <source>
        <dbReference type="EMBL" id="VAX24907.1"/>
    </source>
</evidence>
<dbReference type="InterPro" id="IPR006083">
    <property type="entry name" value="PRK/URK"/>
</dbReference>
<dbReference type="SMART" id="SM00382">
    <property type="entry name" value="AAA"/>
    <property type="match status" value="1"/>
</dbReference>
<name>A0A3B1D844_9ZZZZ</name>
<dbReference type="InterPro" id="IPR005144">
    <property type="entry name" value="ATP-cone_dom"/>
</dbReference>
<dbReference type="EC" id="1.17.4.2" evidence="4"/>
<dbReference type="PANTHER" id="PTHR10285">
    <property type="entry name" value="URIDINE KINASE"/>
    <property type="match status" value="1"/>
</dbReference>
<dbReference type="InterPro" id="IPR027417">
    <property type="entry name" value="P-loop_NTPase"/>
</dbReference>
<dbReference type="Pfam" id="PF00485">
    <property type="entry name" value="PRK"/>
    <property type="match status" value="1"/>
</dbReference>
<evidence type="ECO:0000256" key="2">
    <source>
        <dbReference type="ARBA" id="ARBA00022840"/>
    </source>
</evidence>
<keyword evidence="2" id="KW-0067">ATP-binding</keyword>
<sequence length="446" mass="51836">MSKITEVIKRNGTFVPFNPGRIMNAIYRAVVAVGGRDKNTAKELADKVVIELESRVPEGFKPNIEEIQDVVEKVLIESGHALVAKQYILYREEQKQKRESNAEQGSRSADKVPWEKIWHILDWSVDNELNTIEKINEKIDAGKFSGIVQLSEEFYERDVDRAAEFILNKSKNLKMVFISGPSSSGKTTTTIKLEQRLEKHGLSFVTLNVDHYFFDLELHPKDEFGDYDFETPQALDLALINEHLRKLSAGEMVRIPSYDFREGKRTLDQTPMQIKENEIILIDSLHGLYPQFSEGIDNDLKFKLYLEPLLQVKGPGKKYVQWTDIRLMRRMLRDSVHRAYNPQQTLEHWHYVRSSEIRHIIPYSNSADYIISSGMPYEIALYRARLIDRFEEWVEKFKDNPLKEDAYRRAARTLKVLQSVRPMEDDSAIPKDSVLREFIGGSVFEY</sequence>
<dbReference type="PROSITE" id="PS51161">
    <property type="entry name" value="ATP_CONE"/>
    <property type="match status" value="1"/>
</dbReference>
<evidence type="ECO:0000259" key="3">
    <source>
        <dbReference type="PROSITE" id="PS51161"/>
    </source>
</evidence>
<dbReference type="InterPro" id="IPR003593">
    <property type="entry name" value="AAA+_ATPase"/>
</dbReference>
<feature type="domain" description="ATP-cone" evidence="3">
    <location>
        <begin position="5"/>
        <end position="98"/>
    </location>
</feature>
<dbReference type="Pfam" id="PF03477">
    <property type="entry name" value="ATP-cone"/>
    <property type="match status" value="1"/>
</dbReference>
<dbReference type="SUPFAM" id="SSF52540">
    <property type="entry name" value="P-loop containing nucleoside triphosphate hydrolases"/>
    <property type="match status" value="1"/>
</dbReference>
<dbReference type="GO" id="GO:0016301">
    <property type="term" value="F:kinase activity"/>
    <property type="evidence" value="ECO:0007669"/>
    <property type="project" value="InterPro"/>
</dbReference>
<proteinExistence type="predicted"/>
<protein>
    <submittedName>
        <fullName evidence="4">Ribonucleotide reductase of class III (Anaerobic), large subunit</fullName>
        <ecNumber evidence="4">1.17.4.2</ecNumber>
    </submittedName>
</protein>
<dbReference type="GO" id="GO:0005524">
    <property type="term" value="F:ATP binding"/>
    <property type="evidence" value="ECO:0007669"/>
    <property type="project" value="UniProtKB-KW"/>
</dbReference>
<dbReference type="AlphaFoldDB" id="A0A3B1D844"/>
<evidence type="ECO:0000256" key="1">
    <source>
        <dbReference type="ARBA" id="ARBA00022741"/>
    </source>
</evidence>
<dbReference type="EMBL" id="UOGD01000286">
    <property type="protein sequence ID" value="VAX24907.1"/>
    <property type="molecule type" value="Genomic_DNA"/>
</dbReference>
<organism evidence="4">
    <name type="scientific">hydrothermal vent metagenome</name>
    <dbReference type="NCBI Taxonomy" id="652676"/>
    <lineage>
        <taxon>unclassified sequences</taxon>
        <taxon>metagenomes</taxon>
        <taxon>ecological metagenomes</taxon>
    </lineage>
</organism>
<reference evidence="4" key="1">
    <citation type="submission" date="2018-06" db="EMBL/GenBank/DDBJ databases">
        <authorList>
            <person name="Zhirakovskaya E."/>
        </authorList>
    </citation>
    <scope>NUCLEOTIDE SEQUENCE</scope>
</reference>
<dbReference type="Gene3D" id="3.40.50.300">
    <property type="entry name" value="P-loop containing nucleotide triphosphate hydrolases"/>
    <property type="match status" value="1"/>
</dbReference>
<keyword evidence="1" id="KW-0547">Nucleotide-binding</keyword>